<feature type="transmembrane region" description="Helical" evidence="6">
    <location>
        <begin position="107"/>
        <end position="132"/>
    </location>
</feature>
<accession>A0AAE9GUY9</accession>
<dbReference type="InterPro" id="IPR050189">
    <property type="entry name" value="MFS_Efflux_Transporters"/>
</dbReference>
<keyword evidence="5 6" id="KW-0472">Membrane</keyword>
<dbReference type="Pfam" id="PF07690">
    <property type="entry name" value="MFS_1"/>
    <property type="match status" value="1"/>
</dbReference>
<dbReference type="PROSITE" id="PS50850">
    <property type="entry name" value="MFS"/>
    <property type="match status" value="1"/>
</dbReference>
<feature type="transmembrane region" description="Helical" evidence="6">
    <location>
        <begin position="293"/>
        <end position="311"/>
    </location>
</feature>
<dbReference type="GO" id="GO:0022857">
    <property type="term" value="F:transmembrane transporter activity"/>
    <property type="evidence" value="ECO:0007669"/>
    <property type="project" value="InterPro"/>
</dbReference>
<evidence type="ECO:0000256" key="4">
    <source>
        <dbReference type="ARBA" id="ARBA00022989"/>
    </source>
</evidence>
<dbReference type="KEGG" id="usu:LVJ78_04230"/>
<feature type="transmembrane region" description="Helical" evidence="6">
    <location>
        <begin position="229"/>
        <end position="250"/>
    </location>
</feature>
<keyword evidence="4 6" id="KW-1133">Transmembrane helix</keyword>
<feature type="transmembrane region" description="Helical" evidence="6">
    <location>
        <begin position="323"/>
        <end position="341"/>
    </location>
</feature>
<dbReference type="EMBL" id="CP091507">
    <property type="protein sequence ID" value="UOO80227.1"/>
    <property type="molecule type" value="Genomic_DNA"/>
</dbReference>
<comment type="subcellular location">
    <subcellularLocation>
        <location evidence="1">Cell membrane</location>
        <topology evidence="1">Multi-pass membrane protein</topology>
    </subcellularLocation>
</comment>
<feature type="transmembrane region" description="Helical" evidence="6">
    <location>
        <begin position="353"/>
        <end position="371"/>
    </location>
</feature>
<dbReference type="InterPro" id="IPR020846">
    <property type="entry name" value="MFS_dom"/>
</dbReference>
<gene>
    <name evidence="8" type="ORF">EV680_11268</name>
    <name evidence="9" type="ORF">LVJ78_04230</name>
</gene>
<dbReference type="GO" id="GO:0005886">
    <property type="term" value="C:plasma membrane"/>
    <property type="evidence" value="ECO:0007669"/>
    <property type="project" value="UniProtKB-SubCell"/>
</dbReference>
<feature type="transmembrane region" description="Helical" evidence="6">
    <location>
        <begin position="52"/>
        <end position="70"/>
    </location>
</feature>
<dbReference type="CDD" id="cd06174">
    <property type="entry name" value="MFS"/>
    <property type="match status" value="1"/>
</dbReference>
<evidence type="ECO:0000256" key="5">
    <source>
        <dbReference type="ARBA" id="ARBA00023136"/>
    </source>
</evidence>
<dbReference type="AlphaFoldDB" id="A0AAE9GUY9"/>
<proteinExistence type="predicted"/>
<keyword evidence="2" id="KW-1003">Cell membrane</keyword>
<dbReference type="PANTHER" id="PTHR43124:SF3">
    <property type="entry name" value="CHLORAMPHENICOL EFFLUX PUMP RV0191"/>
    <property type="match status" value="1"/>
</dbReference>
<evidence type="ECO:0000313" key="9">
    <source>
        <dbReference type="EMBL" id="UOO80227.1"/>
    </source>
</evidence>
<dbReference type="InterPro" id="IPR036259">
    <property type="entry name" value="MFS_trans_sf"/>
</dbReference>
<dbReference type="InterPro" id="IPR011701">
    <property type="entry name" value="MFS"/>
</dbReference>
<dbReference type="Proteomes" id="UP000294721">
    <property type="component" value="Unassembled WGS sequence"/>
</dbReference>
<reference evidence="8 10" key="1">
    <citation type="submission" date="2019-03" db="EMBL/GenBank/DDBJ databases">
        <title>Genomic Encyclopedia of Type Strains, Phase IV (KMG-IV): sequencing the most valuable type-strain genomes for metagenomic binning, comparative biology and taxonomic classification.</title>
        <authorList>
            <person name="Goeker M."/>
        </authorList>
    </citation>
    <scope>NUCLEOTIDE SEQUENCE [LARGE SCALE GENOMIC DNA]</scope>
    <source>
        <strain evidence="8 10">DSM 17474</strain>
    </source>
</reference>
<reference evidence="9" key="2">
    <citation type="submission" date="2021-12" db="EMBL/GenBank/DDBJ databases">
        <authorList>
            <person name="Veyrier F.J."/>
        </authorList>
    </citation>
    <scope>NUCLEOTIDE SEQUENCE</scope>
    <source>
        <strain evidence="9">1258/02</strain>
    </source>
</reference>
<evidence type="ECO:0000259" key="7">
    <source>
        <dbReference type="PROSITE" id="PS50850"/>
    </source>
</evidence>
<evidence type="ECO:0000256" key="3">
    <source>
        <dbReference type="ARBA" id="ARBA00022692"/>
    </source>
</evidence>
<evidence type="ECO:0000256" key="1">
    <source>
        <dbReference type="ARBA" id="ARBA00004651"/>
    </source>
</evidence>
<dbReference type="RefSeq" id="WP_132953819.1">
    <property type="nucleotide sequence ID" value="NZ_CP091507.1"/>
</dbReference>
<feature type="transmembrane region" description="Helical" evidence="6">
    <location>
        <begin position="139"/>
        <end position="158"/>
    </location>
</feature>
<feature type="transmembrane region" description="Helical" evidence="6">
    <location>
        <begin position="262"/>
        <end position="281"/>
    </location>
</feature>
<name>A0AAE9GUY9_9NEIS</name>
<dbReference type="EMBL" id="SLXE01000012">
    <property type="protein sequence ID" value="TCP06439.1"/>
    <property type="molecule type" value="Genomic_DNA"/>
</dbReference>
<dbReference type="Proteomes" id="UP000829756">
    <property type="component" value="Chromosome"/>
</dbReference>
<evidence type="ECO:0000256" key="2">
    <source>
        <dbReference type="ARBA" id="ARBA00022475"/>
    </source>
</evidence>
<feature type="transmembrane region" description="Helical" evidence="6">
    <location>
        <begin position="170"/>
        <end position="190"/>
    </location>
</feature>
<organism evidence="9 11">
    <name type="scientific">Uruburuella suis</name>
    <dbReference type="NCBI Taxonomy" id="252130"/>
    <lineage>
        <taxon>Bacteria</taxon>
        <taxon>Pseudomonadati</taxon>
        <taxon>Pseudomonadota</taxon>
        <taxon>Betaproteobacteria</taxon>
        <taxon>Neisseriales</taxon>
        <taxon>Neisseriaceae</taxon>
        <taxon>Uruburuella</taxon>
    </lineage>
</organism>
<evidence type="ECO:0000256" key="6">
    <source>
        <dbReference type="SAM" id="Phobius"/>
    </source>
</evidence>
<keyword evidence="3 6" id="KW-0812">Transmembrane</keyword>
<sequence length="416" mass="44479">MQTATYPPSRPLAWLNWSIAVSFVILVFGFQTGYAITNAKMAQSLLLTASDIGLIGSMYTVCFAVSQLASGSLLDRLGAQRVLPVACTLLTVGVFCFAYSTTLTGLLLAQVLIAMGASFGFIGAGFVGGMWFAPERYGFMFACVQFVASLSAFFSQQVLNHVLVKLPWDWVINGIGMLGLCVLLLMFLWLRDPPHYQSHKEGIQSIPLFAKSILHDVATVIRVPQMWRIMLIGACSFGVMLCVGVVWGPMLLLNHGLLESEANTAVSLSWLGLAFGAPAFVWWGQKAGQAKNALMAGLIIQLVCIAFLIFAKVPGAWGCYSLMWLWGFAAGASMLPFALAAKQAGSAYAGTSAALVNGSQFLTAGILMSVPGELLTRGISADIQTALTILPILLIIAILLVLGLKYPAVMEKESAS</sequence>
<protein>
    <submittedName>
        <fullName evidence="9">MFS transporter</fullName>
    </submittedName>
    <submittedName>
        <fullName evidence="8">Sugar phosphate permease</fullName>
    </submittedName>
</protein>
<dbReference type="SUPFAM" id="SSF103473">
    <property type="entry name" value="MFS general substrate transporter"/>
    <property type="match status" value="1"/>
</dbReference>
<feature type="transmembrane region" description="Helical" evidence="6">
    <location>
        <begin position="12"/>
        <end position="32"/>
    </location>
</feature>
<feature type="domain" description="Major facilitator superfamily (MFS) profile" evidence="7">
    <location>
        <begin position="15"/>
        <end position="415"/>
    </location>
</feature>
<feature type="transmembrane region" description="Helical" evidence="6">
    <location>
        <begin position="82"/>
        <end position="101"/>
    </location>
</feature>
<dbReference type="PANTHER" id="PTHR43124">
    <property type="entry name" value="PURINE EFFLUX PUMP PBUE"/>
    <property type="match status" value="1"/>
</dbReference>
<reference evidence="9" key="3">
    <citation type="journal article" date="2022" name="Res Sq">
        <title>Evolution of multicellular longitudinally dividing oral cavity symbionts (Neisseriaceae).</title>
        <authorList>
            <person name="Nyongesa S."/>
            <person name="Weber P."/>
            <person name="Bernet E."/>
            <person name="Pullido F."/>
            <person name="Nieckarz M."/>
            <person name="Delaby M."/>
            <person name="Nieves C."/>
            <person name="Viehboeck T."/>
            <person name="Krause N."/>
            <person name="Rivera-Millot A."/>
            <person name="Nakamura A."/>
            <person name="Vischer N."/>
            <person name="VanNieuwenhze M."/>
            <person name="Brun Y."/>
            <person name="Cava F."/>
            <person name="Bulgheresi S."/>
            <person name="Veyrier F."/>
        </authorList>
    </citation>
    <scope>NUCLEOTIDE SEQUENCE</scope>
    <source>
        <strain evidence="9">1258/02</strain>
    </source>
</reference>
<keyword evidence="10" id="KW-1185">Reference proteome</keyword>
<dbReference type="Gene3D" id="1.20.1250.20">
    <property type="entry name" value="MFS general substrate transporter like domains"/>
    <property type="match status" value="2"/>
</dbReference>
<evidence type="ECO:0000313" key="10">
    <source>
        <dbReference type="Proteomes" id="UP000294721"/>
    </source>
</evidence>
<evidence type="ECO:0000313" key="8">
    <source>
        <dbReference type="EMBL" id="TCP06439.1"/>
    </source>
</evidence>
<feature type="transmembrane region" description="Helical" evidence="6">
    <location>
        <begin position="383"/>
        <end position="404"/>
    </location>
</feature>
<evidence type="ECO:0000313" key="11">
    <source>
        <dbReference type="Proteomes" id="UP000829756"/>
    </source>
</evidence>